<name>A0A7X0B2C8_9PROT</name>
<dbReference type="GO" id="GO:0009279">
    <property type="term" value="C:cell outer membrane"/>
    <property type="evidence" value="ECO:0007669"/>
    <property type="project" value="UniProtKB-SubCell"/>
</dbReference>
<dbReference type="SUPFAM" id="SSF56935">
    <property type="entry name" value="Porins"/>
    <property type="match status" value="1"/>
</dbReference>
<evidence type="ECO:0000256" key="5">
    <source>
        <dbReference type="ARBA" id="ARBA00022692"/>
    </source>
</evidence>
<dbReference type="EMBL" id="JACIIZ010000010">
    <property type="protein sequence ID" value="MBB6252954.1"/>
    <property type="molecule type" value="Genomic_DNA"/>
</dbReference>
<evidence type="ECO:0000256" key="1">
    <source>
        <dbReference type="ARBA" id="ARBA00004571"/>
    </source>
</evidence>
<proteinExistence type="inferred from homology"/>
<keyword evidence="9 11" id="KW-0472">Membrane</keyword>
<dbReference type="PANTHER" id="PTHR32552:SF81">
    <property type="entry name" value="TONB-DEPENDENT OUTER MEMBRANE RECEPTOR"/>
    <property type="match status" value="1"/>
</dbReference>
<comment type="subcellular location">
    <subcellularLocation>
        <location evidence="1 11">Cell outer membrane</location>
        <topology evidence="1 11">Multi-pass membrane protein</topology>
    </subcellularLocation>
</comment>
<organism evidence="16 17">
    <name type="scientific">Nitrospirillum iridis</name>
    <dbReference type="NCBI Taxonomy" id="765888"/>
    <lineage>
        <taxon>Bacteria</taxon>
        <taxon>Pseudomonadati</taxon>
        <taxon>Pseudomonadota</taxon>
        <taxon>Alphaproteobacteria</taxon>
        <taxon>Rhodospirillales</taxon>
        <taxon>Azospirillaceae</taxon>
        <taxon>Nitrospirillum</taxon>
    </lineage>
</organism>
<evidence type="ECO:0000256" key="8">
    <source>
        <dbReference type="ARBA" id="ARBA00023077"/>
    </source>
</evidence>
<keyword evidence="6" id="KW-0408">Iron</keyword>
<comment type="caution">
    <text evidence="16">The sequence shown here is derived from an EMBL/GenBank/DDBJ whole genome shotgun (WGS) entry which is preliminary data.</text>
</comment>
<dbReference type="PROSITE" id="PS52016">
    <property type="entry name" value="TONB_DEPENDENT_REC_3"/>
    <property type="match status" value="1"/>
</dbReference>
<dbReference type="InterPro" id="IPR039426">
    <property type="entry name" value="TonB-dep_rcpt-like"/>
</dbReference>
<evidence type="ECO:0000256" key="4">
    <source>
        <dbReference type="ARBA" id="ARBA00022496"/>
    </source>
</evidence>
<keyword evidence="13" id="KW-0732">Signal</keyword>
<dbReference type="RefSeq" id="WP_184802895.1">
    <property type="nucleotide sequence ID" value="NZ_JACIIZ010000010.1"/>
</dbReference>
<keyword evidence="5 11" id="KW-0812">Transmembrane</keyword>
<keyword evidence="3 11" id="KW-1134">Transmembrane beta strand</keyword>
<keyword evidence="16" id="KW-0675">Receptor</keyword>
<keyword evidence="10 11" id="KW-0998">Cell outer membrane</keyword>
<evidence type="ECO:0000256" key="11">
    <source>
        <dbReference type="PROSITE-ProRule" id="PRU01360"/>
    </source>
</evidence>
<keyword evidence="8 12" id="KW-0798">TonB box</keyword>
<protein>
    <submittedName>
        <fullName evidence="16">Outer membrane receptor protein involved in Fe transport</fullName>
    </submittedName>
</protein>
<evidence type="ECO:0000256" key="7">
    <source>
        <dbReference type="ARBA" id="ARBA00023065"/>
    </source>
</evidence>
<feature type="domain" description="TonB-dependent receptor-like beta-barrel" evidence="14">
    <location>
        <begin position="280"/>
        <end position="692"/>
    </location>
</feature>
<keyword evidence="4" id="KW-0410">Iron transport</keyword>
<feature type="signal peptide" evidence="13">
    <location>
        <begin position="1"/>
        <end position="24"/>
    </location>
</feature>
<dbReference type="InterPro" id="IPR000531">
    <property type="entry name" value="Beta-barrel_TonB"/>
</dbReference>
<reference evidence="16 17" key="1">
    <citation type="submission" date="2020-08" db="EMBL/GenBank/DDBJ databases">
        <title>Genomic Encyclopedia of Type Strains, Phase IV (KMG-IV): sequencing the most valuable type-strain genomes for metagenomic binning, comparative biology and taxonomic classification.</title>
        <authorList>
            <person name="Goeker M."/>
        </authorList>
    </citation>
    <scope>NUCLEOTIDE SEQUENCE [LARGE SCALE GENOMIC DNA]</scope>
    <source>
        <strain evidence="16 17">DSM 22198</strain>
    </source>
</reference>
<evidence type="ECO:0000256" key="10">
    <source>
        <dbReference type="ARBA" id="ARBA00023237"/>
    </source>
</evidence>
<feature type="domain" description="TonB-dependent receptor plug" evidence="15">
    <location>
        <begin position="52"/>
        <end position="162"/>
    </location>
</feature>
<sequence length="730" mass="77724">MRRGTRAFLYAGMAALAVGTSAWGQQAASGAPADADTLDEIIVTAQKRTQRLIDVPQSVSAVSAEALQQSHAERLDDFFTRVPSAALVETQAGQARLILRGINTGGVGATVATYVDETPYGSATSLANGAILTPDLDPVDLERVEVLRGPQGTLYGANSLGGLVKYVTVAPSTDAVHAAAEMNVEDVAHGDTGWSGRASVNVPVTDTLAVRASGFYRRDPGYIDDQRGKDINDGRTYGGRVSAQLRPNEAFTLRATAMLQNLDSNGTNQEDVDAVTLKPVLGEYKQARVVDQPSDMQYRVYNLTGSYDFGPAQLLSSTSYSSLYQNALEDASGVYGDLLTGAFGVPLGASQVQQVQQRRLTEEVRLASSDHGWLEWTVGGFYTRERNVVNQVIDGVDGTSGAHIGDFAGLAFANLASRYEEYAGFANGTVHLSDQVDLTFGGRYSHNEQDAVQTSSGPLAGDSDYTAHSSDGVFTYSVAPSFKPDEDTTLYVRVAKGYRPGGPNVLPPGAPDAVPHQFGADTTTNYEIGVKSDLWNRTLSLELTGFYIDWDNIQLFTSVDDFGVNINGGTARSQGIEASVTVKPLTGLTVALNGAFVDATLTSDAPALVGGLKGDRLPYTARFSSTLAVEYQRPLTETVNGFAGFSWRYTGDRESAFDTSYGQRHLSAFSQVDAHAGVTFGPYRLEAFVRNLTDSRGILDVGAAGSALNGNITAAIVRPRSFGATVGVRY</sequence>
<feature type="chain" id="PRO_5031032049" evidence="13">
    <location>
        <begin position="25"/>
        <end position="730"/>
    </location>
</feature>
<evidence type="ECO:0000256" key="12">
    <source>
        <dbReference type="RuleBase" id="RU003357"/>
    </source>
</evidence>
<evidence type="ECO:0000259" key="15">
    <source>
        <dbReference type="Pfam" id="PF07715"/>
    </source>
</evidence>
<dbReference type="Pfam" id="PF07715">
    <property type="entry name" value="Plug"/>
    <property type="match status" value="1"/>
</dbReference>
<dbReference type="Proteomes" id="UP000539175">
    <property type="component" value="Unassembled WGS sequence"/>
</dbReference>
<keyword evidence="2 11" id="KW-0813">Transport</keyword>
<dbReference type="InterPro" id="IPR036942">
    <property type="entry name" value="Beta-barrel_TonB_sf"/>
</dbReference>
<dbReference type="AlphaFoldDB" id="A0A7X0B2C8"/>
<evidence type="ECO:0000256" key="6">
    <source>
        <dbReference type="ARBA" id="ARBA00023004"/>
    </source>
</evidence>
<evidence type="ECO:0000256" key="3">
    <source>
        <dbReference type="ARBA" id="ARBA00022452"/>
    </source>
</evidence>
<dbReference type="CDD" id="cd01347">
    <property type="entry name" value="ligand_gated_channel"/>
    <property type="match status" value="1"/>
</dbReference>
<dbReference type="GO" id="GO:0006826">
    <property type="term" value="P:iron ion transport"/>
    <property type="evidence" value="ECO:0007669"/>
    <property type="project" value="UniProtKB-KW"/>
</dbReference>
<evidence type="ECO:0000313" key="16">
    <source>
        <dbReference type="EMBL" id="MBB6252954.1"/>
    </source>
</evidence>
<keyword evidence="7" id="KW-0406">Ion transport</keyword>
<dbReference type="PANTHER" id="PTHR32552">
    <property type="entry name" value="FERRICHROME IRON RECEPTOR-RELATED"/>
    <property type="match status" value="1"/>
</dbReference>
<evidence type="ECO:0000313" key="17">
    <source>
        <dbReference type="Proteomes" id="UP000539175"/>
    </source>
</evidence>
<dbReference type="Gene3D" id="2.40.170.20">
    <property type="entry name" value="TonB-dependent receptor, beta-barrel domain"/>
    <property type="match status" value="1"/>
</dbReference>
<evidence type="ECO:0000256" key="9">
    <source>
        <dbReference type="ARBA" id="ARBA00023136"/>
    </source>
</evidence>
<evidence type="ECO:0000259" key="14">
    <source>
        <dbReference type="Pfam" id="PF00593"/>
    </source>
</evidence>
<gene>
    <name evidence="16" type="ORF">FHS74_003523</name>
</gene>
<dbReference type="InterPro" id="IPR012910">
    <property type="entry name" value="Plug_dom"/>
</dbReference>
<accession>A0A7X0B2C8</accession>
<comment type="similarity">
    <text evidence="11 12">Belongs to the TonB-dependent receptor family.</text>
</comment>
<evidence type="ECO:0000256" key="13">
    <source>
        <dbReference type="SAM" id="SignalP"/>
    </source>
</evidence>
<keyword evidence="17" id="KW-1185">Reference proteome</keyword>
<dbReference type="Pfam" id="PF00593">
    <property type="entry name" value="TonB_dep_Rec_b-barrel"/>
    <property type="match status" value="1"/>
</dbReference>
<evidence type="ECO:0000256" key="2">
    <source>
        <dbReference type="ARBA" id="ARBA00022448"/>
    </source>
</evidence>